<proteinExistence type="predicted"/>
<accession>A0ABR1GX82</accession>
<dbReference type="EMBL" id="JAZAVJ010000133">
    <property type="protein sequence ID" value="KAK7413298.1"/>
    <property type="molecule type" value="Genomic_DNA"/>
</dbReference>
<evidence type="ECO:0000313" key="3">
    <source>
        <dbReference type="Proteomes" id="UP001498476"/>
    </source>
</evidence>
<dbReference type="Proteomes" id="UP001498476">
    <property type="component" value="Unassembled WGS sequence"/>
</dbReference>
<protein>
    <recommendedName>
        <fullName evidence="4">Actin interacting protein 3 C-terminal domain-containing protein</fullName>
    </recommendedName>
</protein>
<reference evidence="2 3" key="1">
    <citation type="journal article" date="2025" name="Microbiol. Resour. Announc.">
        <title>Draft genome sequences for Neonectria magnoliae and Neonectria punicea, canker pathogens of Liriodendron tulipifera and Acer saccharum in West Virginia.</title>
        <authorList>
            <person name="Petronek H.M."/>
            <person name="Kasson M.T."/>
            <person name="Metheny A.M."/>
            <person name="Stauder C.M."/>
            <person name="Lovett B."/>
            <person name="Lynch S.C."/>
            <person name="Garnas J.R."/>
            <person name="Kasson L.R."/>
            <person name="Stajich J.E."/>
        </authorList>
    </citation>
    <scope>NUCLEOTIDE SEQUENCE [LARGE SCALE GENOMIC DNA]</scope>
    <source>
        <strain evidence="2 3">NRRL 64653</strain>
    </source>
</reference>
<evidence type="ECO:0000313" key="2">
    <source>
        <dbReference type="EMBL" id="KAK7413298.1"/>
    </source>
</evidence>
<gene>
    <name evidence="2" type="ORF">QQX98_007808</name>
</gene>
<keyword evidence="3" id="KW-1185">Reference proteome</keyword>
<comment type="caution">
    <text evidence="2">The sequence shown here is derived from an EMBL/GenBank/DDBJ whole genome shotgun (WGS) entry which is preliminary data.</text>
</comment>
<sequence length="536" mass="59207">MNPAASAHAEALLLKVGRSYGVHVARDDVQRALADPDRGTAFVEWASLHLASDHLLTADELAVYTALDRSGQVDLLADAHDLGEVQAVNEDDIRAAIEELNRSTATISKQTETLRQQQDALSRLVKKRGESEAQRRDLESTRLRESESQRKKLAAEVEDLSHGLGYRLSDLEQQTKDVRTILNETVDGILHSNDKLLSSLQKLGWELDQRDPEEQQTVEKLREICMRLIKTTVETLRTKLDRIYIEAVLAAERAGQSKSATGSEVKELEEELESLYSEILPVAQMSAEQEHLEPALQSTNSQSGQSLRRSAVAVTYINEALDYLLDRIDLLGGRVETLNSHQIATTSIISKARDEVSTTISPVRKPTKQALPASPVRKPSPIRMRSNTTGHSSRSTRRRSSGIQDEPAMEALLRNLALTLPPAQDSTSHEQAAELAQVIADRSAKADDVARNAQETFEANSVGKLQDARLAIQLLRDSVLAESPFGEVRLVDPEIEGSIHVLGQEVDKVKEQLNAVDVKKGVKSGKKADFVQRWAC</sequence>
<name>A0ABR1GX82_9HYPO</name>
<evidence type="ECO:0008006" key="4">
    <source>
        <dbReference type="Google" id="ProtNLM"/>
    </source>
</evidence>
<feature type="region of interest" description="Disordered" evidence="1">
    <location>
        <begin position="125"/>
        <end position="150"/>
    </location>
</feature>
<feature type="region of interest" description="Disordered" evidence="1">
    <location>
        <begin position="364"/>
        <end position="405"/>
    </location>
</feature>
<evidence type="ECO:0000256" key="1">
    <source>
        <dbReference type="SAM" id="MobiDB-lite"/>
    </source>
</evidence>
<feature type="compositionally biased region" description="Basic and acidic residues" evidence="1">
    <location>
        <begin position="127"/>
        <end position="150"/>
    </location>
</feature>
<organism evidence="2 3">
    <name type="scientific">Neonectria punicea</name>
    <dbReference type="NCBI Taxonomy" id="979145"/>
    <lineage>
        <taxon>Eukaryota</taxon>
        <taxon>Fungi</taxon>
        <taxon>Dikarya</taxon>
        <taxon>Ascomycota</taxon>
        <taxon>Pezizomycotina</taxon>
        <taxon>Sordariomycetes</taxon>
        <taxon>Hypocreomycetidae</taxon>
        <taxon>Hypocreales</taxon>
        <taxon>Nectriaceae</taxon>
        <taxon>Neonectria</taxon>
    </lineage>
</organism>